<evidence type="ECO:0000256" key="1">
    <source>
        <dbReference type="SAM" id="MobiDB-lite"/>
    </source>
</evidence>
<accession>A0A2T4GC79</accession>
<gene>
    <name evidence="4" type="ORF">FCULG_00012704</name>
</gene>
<feature type="compositionally biased region" description="Polar residues" evidence="1">
    <location>
        <begin position="154"/>
        <end position="165"/>
    </location>
</feature>
<comment type="caution">
    <text evidence="4">The sequence shown here is derived from an EMBL/GenBank/DDBJ whole genome shotgun (WGS) entry which is preliminary data.</text>
</comment>
<name>A0A2T4GC79_FUSCU</name>
<dbReference type="OrthoDB" id="5215637at2759"/>
<evidence type="ECO:0000256" key="3">
    <source>
        <dbReference type="SAM" id="SignalP"/>
    </source>
</evidence>
<sequence>MNLITVALSLFFLSLCHEKIKSVIIPVVMRHRVIATAYATQMRRALRPVARTLDVFKEWAVRIAHGQIQAHCQYSSWCLHRPELVWLPINLSFGLCKTLQLLLWGDFRFSLKDPRMTPVAAIAGGTVGSVVGVAILVGLGWWFWKKRSTRDQAGNSAVDENSSKGGQVAHPSVVEVDAGPDSVLVESDARTTQPSRMHELAA</sequence>
<evidence type="ECO:0000256" key="2">
    <source>
        <dbReference type="SAM" id="Phobius"/>
    </source>
</evidence>
<keyword evidence="5" id="KW-1185">Reference proteome</keyword>
<proteinExistence type="predicted"/>
<keyword evidence="3" id="KW-0732">Signal</keyword>
<feature type="signal peptide" evidence="3">
    <location>
        <begin position="1"/>
        <end position="18"/>
    </location>
</feature>
<keyword evidence="2" id="KW-1133">Transmembrane helix</keyword>
<keyword evidence="2" id="KW-0812">Transmembrane</keyword>
<reference evidence="4 5" key="1">
    <citation type="submission" date="2018-02" db="EMBL/GenBank/DDBJ databases">
        <title>Fusarium culmorum secondary metabolites in fungal-bacterial-plant interactions.</title>
        <authorList>
            <person name="Schmidt R."/>
        </authorList>
    </citation>
    <scope>NUCLEOTIDE SEQUENCE [LARGE SCALE GENOMIC DNA]</scope>
    <source>
        <strain evidence="4 5">PV</strain>
    </source>
</reference>
<feature type="chain" id="PRO_5015517639" evidence="3">
    <location>
        <begin position="19"/>
        <end position="202"/>
    </location>
</feature>
<dbReference type="EMBL" id="PVEM01000031">
    <property type="protein sequence ID" value="PTD01184.1"/>
    <property type="molecule type" value="Genomic_DNA"/>
</dbReference>
<dbReference type="Proteomes" id="UP000241587">
    <property type="component" value="Unassembled WGS sequence"/>
</dbReference>
<evidence type="ECO:0000313" key="4">
    <source>
        <dbReference type="EMBL" id="PTD01184.1"/>
    </source>
</evidence>
<feature type="transmembrane region" description="Helical" evidence="2">
    <location>
        <begin position="119"/>
        <end position="144"/>
    </location>
</feature>
<protein>
    <submittedName>
        <fullName evidence="4">Uncharacterized protein</fullName>
    </submittedName>
</protein>
<feature type="region of interest" description="Disordered" evidence="1">
    <location>
        <begin position="154"/>
        <end position="202"/>
    </location>
</feature>
<organism evidence="4 5">
    <name type="scientific">Fusarium culmorum</name>
    <dbReference type="NCBI Taxonomy" id="5516"/>
    <lineage>
        <taxon>Eukaryota</taxon>
        <taxon>Fungi</taxon>
        <taxon>Dikarya</taxon>
        <taxon>Ascomycota</taxon>
        <taxon>Pezizomycotina</taxon>
        <taxon>Sordariomycetes</taxon>
        <taxon>Hypocreomycetidae</taxon>
        <taxon>Hypocreales</taxon>
        <taxon>Nectriaceae</taxon>
        <taxon>Fusarium</taxon>
    </lineage>
</organism>
<dbReference type="AlphaFoldDB" id="A0A2T4GC79"/>
<evidence type="ECO:0000313" key="5">
    <source>
        <dbReference type="Proteomes" id="UP000241587"/>
    </source>
</evidence>
<keyword evidence="2" id="KW-0472">Membrane</keyword>